<dbReference type="Pfam" id="PF05742">
    <property type="entry name" value="TANGO2"/>
    <property type="match status" value="1"/>
</dbReference>
<dbReference type="OrthoDB" id="191601at2759"/>
<protein>
    <submittedName>
        <fullName evidence="1">Uncharacterized protein C22orf25like</fullName>
    </submittedName>
</protein>
<dbReference type="AlphaFoldDB" id="A0A7T8KI41"/>
<evidence type="ECO:0000313" key="1">
    <source>
        <dbReference type="EMBL" id="QQP56309.1"/>
    </source>
</evidence>
<keyword evidence="2" id="KW-1185">Reference proteome</keyword>
<dbReference type="Proteomes" id="UP000595437">
    <property type="component" value="Chromosome 1"/>
</dbReference>
<dbReference type="InterPro" id="IPR008551">
    <property type="entry name" value="TANGO2"/>
</dbReference>
<evidence type="ECO:0000313" key="2">
    <source>
        <dbReference type="Proteomes" id="UP000595437"/>
    </source>
</evidence>
<sequence length="116" mass="13653">EELVDNLFDILSKDQVHYPDPQIDKQRKDNDFLIKNYKHVGATFVTGVNDLTEGFGTRTQTLILVDFDNNVDVVERTRNVLERKGEWKEYWTEKRRTLKLFESSSRKCQCIIAILC</sequence>
<feature type="non-terminal residue" evidence="1">
    <location>
        <position position="1"/>
    </location>
</feature>
<name>A0A7T8KI41_CALRO</name>
<gene>
    <name evidence="1" type="ORF">FKW44_000924</name>
</gene>
<proteinExistence type="predicted"/>
<organism evidence="1 2">
    <name type="scientific">Caligus rogercresseyi</name>
    <name type="common">Sea louse</name>
    <dbReference type="NCBI Taxonomy" id="217165"/>
    <lineage>
        <taxon>Eukaryota</taxon>
        <taxon>Metazoa</taxon>
        <taxon>Ecdysozoa</taxon>
        <taxon>Arthropoda</taxon>
        <taxon>Crustacea</taxon>
        <taxon>Multicrustacea</taxon>
        <taxon>Hexanauplia</taxon>
        <taxon>Copepoda</taxon>
        <taxon>Siphonostomatoida</taxon>
        <taxon>Caligidae</taxon>
        <taxon>Caligus</taxon>
    </lineage>
</organism>
<accession>A0A7T8KI41</accession>
<dbReference type="EMBL" id="CP045890">
    <property type="protein sequence ID" value="QQP56309.1"/>
    <property type="molecule type" value="Genomic_DNA"/>
</dbReference>
<reference evidence="2" key="1">
    <citation type="submission" date="2021-01" db="EMBL/GenBank/DDBJ databases">
        <title>Caligus Genome Assembly.</title>
        <authorList>
            <person name="Gallardo-Escarate C."/>
        </authorList>
    </citation>
    <scope>NUCLEOTIDE SEQUENCE [LARGE SCALE GENOMIC DNA]</scope>
</reference>